<comment type="subcellular location">
    <subcellularLocation>
        <location evidence="5">Cell membrane</location>
        <topology evidence="5">Multi-pass membrane protein</topology>
    </subcellularLocation>
    <subcellularLocation>
        <location evidence="1">Membrane</location>
        <topology evidence="1">Multi-pass membrane protein</topology>
    </subcellularLocation>
</comment>
<name>A0A5C8Z2W6_9ACTN</name>
<dbReference type="PANTHER" id="PTHR43376:SF1">
    <property type="entry name" value="OLIGOPEPTIDE TRANSPORT SYSTEM PERMEASE PROTEIN"/>
    <property type="match status" value="1"/>
</dbReference>
<dbReference type="CDD" id="cd06261">
    <property type="entry name" value="TM_PBP2"/>
    <property type="match status" value="1"/>
</dbReference>
<protein>
    <submittedName>
        <fullName evidence="7">ABC transporter permease</fullName>
    </submittedName>
</protein>
<feature type="domain" description="ABC transmembrane type-1" evidence="6">
    <location>
        <begin position="105"/>
        <end position="316"/>
    </location>
</feature>
<dbReference type="PROSITE" id="PS50928">
    <property type="entry name" value="ABC_TM1"/>
    <property type="match status" value="1"/>
</dbReference>
<accession>A0A5C8Z2W6</accession>
<dbReference type="Proteomes" id="UP000321234">
    <property type="component" value="Unassembled WGS sequence"/>
</dbReference>
<sequence>MRYYLTKVGYFLLTVWAAVTLNFLIPRLQPGDPATAIVRKLSGAAGAGGQVDPNQVAAIQAMLGQPDTSLFRQYLDYLAALVRGDFGQSFTYYPAQVTEVMGQAVPWTVGLLGVTQVLAFLLGTLLGAWAAWRRGSAFDSVVSVGSTFIGNLQSFWIGLLVLFLFAYTLGWFPASGGYEYTDPGWTWIHLADIASHAVLPAVTLLITAPIGFILGMRNTMVQTLGEDHIRLATAMGLQERRVALGYAARTALLPSITSFALSLGALFGGSVLVETLFDYPGLGRVMAEATANRDYPLMQGVLLISILAVLVANLIADLLYGVLDPRARKEA</sequence>
<dbReference type="EMBL" id="VKAC01000020">
    <property type="protein sequence ID" value="TXR51599.1"/>
    <property type="molecule type" value="Genomic_DNA"/>
</dbReference>
<keyword evidence="5" id="KW-0813">Transport</keyword>
<evidence type="ECO:0000259" key="6">
    <source>
        <dbReference type="PROSITE" id="PS50928"/>
    </source>
</evidence>
<dbReference type="Gene3D" id="1.10.3720.10">
    <property type="entry name" value="MetI-like"/>
    <property type="match status" value="1"/>
</dbReference>
<keyword evidence="8" id="KW-1185">Reference proteome</keyword>
<evidence type="ECO:0000313" key="7">
    <source>
        <dbReference type="EMBL" id="TXR51599.1"/>
    </source>
</evidence>
<feature type="transmembrane region" description="Helical" evidence="5">
    <location>
        <begin position="193"/>
        <end position="214"/>
    </location>
</feature>
<dbReference type="PANTHER" id="PTHR43376">
    <property type="entry name" value="OLIGOPEPTIDE TRANSPORT SYSTEM PERMEASE PROTEIN"/>
    <property type="match status" value="1"/>
</dbReference>
<organism evidence="7 8">
    <name type="scientific">Quadrisphaera setariae</name>
    <dbReference type="NCBI Taxonomy" id="2593304"/>
    <lineage>
        <taxon>Bacteria</taxon>
        <taxon>Bacillati</taxon>
        <taxon>Actinomycetota</taxon>
        <taxon>Actinomycetes</taxon>
        <taxon>Kineosporiales</taxon>
        <taxon>Kineosporiaceae</taxon>
        <taxon>Quadrisphaera</taxon>
    </lineage>
</organism>
<keyword evidence="3 5" id="KW-1133">Transmembrane helix</keyword>
<dbReference type="GO" id="GO:0055085">
    <property type="term" value="P:transmembrane transport"/>
    <property type="evidence" value="ECO:0007669"/>
    <property type="project" value="InterPro"/>
</dbReference>
<dbReference type="GO" id="GO:0005886">
    <property type="term" value="C:plasma membrane"/>
    <property type="evidence" value="ECO:0007669"/>
    <property type="project" value="UniProtKB-SubCell"/>
</dbReference>
<feature type="transmembrane region" description="Helical" evidence="5">
    <location>
        <begin position="107"/>
        <end position="132"/>
    </location>
</feature>
<dbReference type="InterPro" id="IPR035906">
    <property type="entry name" value="MetI-like_sf"/>
</dbReference>
<dbReference type="OrthoDB" id="9778910at2"/>
<evidence type="ECO:0000256" key="3">
    <source>
        <dbReference type="ARBA" id="ARBA00022989"/>
    </source>
</evidence>
<dbReference type="RefSeq" id="WP_147928501.1">
    <property type="nucleotide sequence ID" value="NZ_VKAC01000020.1"/>
</dbReference>
<proteinExistence type="inferred from homology"/>
<evidence type="ECO:0000313" key="8">
    <source>
        <dbReference type="Proteomes" id="UP000321234"/>
    </source>
</evidence>
<feature type="transmembrane region" description="Helical" evidence="5">
    <location>
        <begin position="7"/>
        <end position="25"/>
    </location>
</feature>
<dbReference type="Pfam" id="PF00528">
    <property type="entry name" value="BPD_transp_1"/>
    <property type="match status" value="1"/>
</dbReference>
<feature type="transmembrane region" description="Helical" evidence="5">
    <location>
        <begin position="297"/>
        <end position="323"/>
    </location>
</feature>
<reference evidence="7 8" key="1">
    <citation type="submission" date="2019-07" db="EMBL/GenBank/DDBJ databases">
        <title>Quadrisphaera sp. strain DD2A genome sequencing and assembly.</title>
        <authorList>
            <person name="Kim I."/>
        </authorList>
    </citation>
    <scope>NUCLEOTIDE SEQUENCE [LARGE SCALE GENOMIC DNA]</scope>
    <source>
        <strain evidence="7 8">DD2A</strain>
    </source>
</reference>
<evidence type="ECO:0000256" key="1">
    <source>
        <dbReference type="ARBA" id="ARBA00004141"/>
    </source>
</evidence>
<evidence type="ECO:0000256" key="4">
    <source>
        <dbReference type="ARBA" id="ARBA00023136"/>
    </source>
</evidence>
<evidence type="ECO:0000256" key="2">
    <source>
        <dbReference type="ARBA" id="ARBA00022692"/>
    </source>
</evidence>
<evidence type="ECO:0000256" key="5">
    <source>
        <dbReference type="RuleBase" id="RU363032"/>
    </source>
</evidence>
<feature type="transmembrane region" description="Helical" evidence="5">
    <location>
        <begin position="251"/>
        <end position="277"/>
    </location>
</feature>
<comment type="caution">
    <text evidence="7">The sequence shown here is derived from an EMBL/GenBank/DDBJ whole genome shotgun (WGS) entry which is preliminary data.</text>
</comment>
<comment type="similarity">
    <text evidence="5">Belongs to the binding-protein-dependent transport system permease family.</text>
</comment>
<keyword evidence="2 5" id="KW-0812">Transmembrane</keyword>
<feature type="transmembrane region" description="Helical" evidence="5">
    <location>
        <begin position="153"/>
        <end position="173"/>
    </location>
</feature>
<keyword evidence="4 5" id="KW-0472">Membrane</keyword>
<dbReference type="InterPro" id="IPR000515">
    <property type="entry name" value="MetI-like"/>
</dbReference>
<gene>
    <name evidence="7" type="ORF">FMM08_22015</name>
</gene>
<dbReference type="SUPFAM" id="SSF161098">
    <property type="entry name" value="MetI-like"/>
    <property type="match status" value="1"/>
</dbReference>
<dbReference type="AlphaFoldDB" id="A0A5C8Z2W6"/>